<proteinExistence type="predicted"/>
<evidence type="ECO:0000256" key="1">
    <source>
        <dbReference type="SAM" id="SignalP"/>
    </source>
</evidence>
<dbReference type="EMBL" id="FNXT01000252">
    <property type="protein sequence ID" value="SZX62650.1"/>
    <property type="molecule type" value="Genomic_DNA"/>
</dbReference>
<reference evidence="2 3" key="1">
    <citation type="submission" date="2016-10" db="EMBL/GenBank/DDBJ databases">
        <authorList>
            <person name="Cai Z."/>
        </authorList>
    </citation>
    <scope>NUCLEOTIDE SEQUENCE [LARGE SCALE GENOMIC DNA]</scope>
</reference>
<accession>A0A383VCI3</accession>
<feature type="chain" id="PRO_5017004387" evidence="1">
    <location>
        <begin position="23"/>
        <end position="106"/>
    </location>
</feature>
<feature type="signal peptide" evidence="1">
    <location>
        <begin position="1"/>
        <end position="22"/>
    </location>
</feature>
<dbReference type="AlphaFoldDB" id="A0A383VCI3"/>
<evidence type="ECO:0000313" key="2">
    <source>
        <dbReference type="EMBL" id="SZX62650.1"/>
    </source>
</evidence>
<gene>
    <name evidence="2" type="ORF">BQ4739_LOCUS3248</name>
</gene>
<evidence type="ECO:0000313" key="3">
    <source>
        <dbReference type="Proteomes" id="UP000256970"/>
    </source>
</evidence>
<sequence>MKASSVLCLLLVAGLLAASAQAHDCPAKAGFITMTDINWNNAGGLKEGREGGSEAEAAAKAEAFCRKNRKCFAFNDAAYWMLEPPATFAGFYPYDGELCTYMKIKK</sequence>
<protein>
    <submittedName>
        <fullName evidence="2">Uncharacterized protein</fullName>
    </submittedName>
</protein>
<dbReference type="Proteomes" id="UP000256970">
    <property type="component" value="Unassembled WGS sequence"/>
</dbReference>
<organism evidence="2 3">
    <name type="scientific">Tetradesmus obliquus</name>
    <name type="common">Green alga</name>
    <name type="synonym">Acutodesmus obliquus</name>
    <dbReference type="NCBI Taxonomy" id="3088"/>
    <lineage>
        <taxon>Eukaryota</taxon>
        <taxon>Viridiplantae</taxon>
        <taxon>Chlorophyta</taxon>
        <taxon>core chlorophytes</taxon>
        <taxon>Chlorophyceae</taxon>
        <taxon>CS clade</taxon>
        <taxon>Sphaeropleales</taxon>
        <taxon>Scenedesmaceae</taxon>
        <taxon>Tetradesmus</taxon>
    </lineage>
</organism>
<keyword evidence="1" id="KW-0732">Signal</keyword>
<name>A0A383VCI3_TETOB</name>
<keyword evidence="3" id="KW-1185">Reference proteome</keyword>